<reference evidence="2 3" key="1">
    <citation type="submission" date="2017-08" db="EMBL/GenBank/DDBJ databases">
        <title>Substantial Increase in Enzyme Production by Combined Drug-Resistance Mutations in Paenibacillus agaridevorans.</title>
        <authorList>
            <person name="Tanaka Y."/>
            <person name="Funane K."/>
            <person name="Hosaka T."/>
            <person name="Shiwa Y."/>
            <person name="Fujita N."/>
            <person name="Miyazaki T."/>
            <person name="Yoshikawa H."/>
            <person name="Murakami K."/>
            <person name="Kasahara K."/>
            <person name="Inaoka T."/>
            <person name="Hiraga Y."/>
            <person name="Ochi K."/>
        </authorList>
    </citation>
    <scope>NUCLEOTIDE SEQUENCE [LARGE SCALE GENOMIC DNA]</scope>
    <source>
        <strain evidence="2 3">T-3040</strain>
    </source>
</reference>
<dbReference type="Gene3D" id="3.90.245.10">
    <property type="entry name" value="Ribonucleoside hydrolase-like"/>
    <property type="match status" value="1"/>
</dbReference>
<dbReference type="SUPFAM" id="SSF53590">
    <property type="entry name" value="Nucleoside hydrolase"/>
    <property type="match status" value="1"/>
</dbReference>
<dbReference type="RefSeq" id="WP_181376391.1">
    <property type="nucleotide sequence ID" value="NZ_BDQX01000028.1"/>
</dbReference>
<evidence type="ECO:0000313" key="3">
    <source>
        <dbReference type="Proteomes" id="UP000245202"/>
    </source>
</evidence>
<accession>A0A2R5EJM9</accession>
<dbReference type="PANTHER" id="PTHR43264:SF1">
    <property type="entry name" value="INOSINE_URIDINE-PREFERRING NUCLEOSIDE HYDROLASE DOMAIN-CONTAINING PROTEIN"/>
    <property type="match status" value="1"/>
</dbReference>
<dbReference type="GO" id="GO:0016799">
    <property type="term" value="F:hydrolase activity, hydrolyzing N-glycosyl compounds"/>
    <property type="evidence" value="ECO:0007669"/>
    <property type="project" value="InterPro"/>
</dbReference>
<sequence>MNVPVNVILDTDIDTDCDDAGTLALLHTLCGTEEAKLLAVVCDAPTRWGAPCIDAINHYYGRGDIPVGALSCDEDDSRNGEASRLGPYRELAGQITPARRYNKRIAESYPNRFGRSGEAVPEAVALYRQLLAEHSEVVICAVGLLTVLSALMKSGPDAISGMSGMELIRRSVKRLVVMGGSTFPEGEDAFNWKMDPEAAENVLNRWPGPLSVSSAGETILTGARLMEQMPPDHPIKFAYEVYLEPPARNRSSWDQVTALYAVRGRAKLFEVTEGYSIHYDAATNRYTWSVNASAPEREWIWPALPDEEIGGLIEELMMGSRLT</sequence>
<dbReference type="EMBL" id="BDQX01000028">
    <property type="protein sequence ID" value="GBG05829.1"/>
    <property type="molecule type" value="Genomic_DNA"/>
</dbReference>
<dbReference type="PANTHER" id="PTHR43264">
    <property type="match status" value="1"/>
</dbReference>
<dbReference type="InterPro" id="IPR001910">
    <property type="entry name" value="Inosine/uridine_hydrolase_dom"/>
</dbReference>
<comment type="caution">
    <text evidence="2">The sequence shown here is derived from an EMBL/GenBank/DDBJ whole genome shotgun (WGS) entry which is preliminary data.</text>
</comment>
<dbReference type="InterPro" id="IPR036452">
    <property type="entry name" value="Ribo_hydro-like"/>
</dbReference>
<evidence type="ECO:0000313" key="2">
    <source>
        <dbReference type="EMBL" id="GBG05829.1"/>
    </source>
</evidence>
<keyword evidence="3" id="KW-1185">Reference proteome</keyword>
<evidence type="ECO:0000259" key="1">
    <source>
        <dbReference type="Pfam" id="PF01156"/>
    </source>
</evidence>
<organism evidence="2 3">
    <name type="scientific">Paenibacillus agaridevorans</name>
    <dbReference type="NCBI Taxonomy" id="171404"/>
    <lineage>
        <taxon>Bacteria</taxon>
        <taxon>Bacillati</taxon>
        <taxon>Bacillota</taxon>
        <taxon>Bacilli</taxon>
        <taxon>Bacillales</taxon>
        <taxon>Paenibacillaceae</taxon>
        <taxon>Paenibacillus</taxon>
    </lineage>
</organism>
<proteinExistence type="predicted"/>
<name>A0A2R5EJM9_9BACL</name>
<protein>
    <recommendedName>
        <fullName evidence="1">Inosine/uridine-preferring nucleoside hydrolase domain-containing protein</fullName>
    </recommendedName>
</protein>
<dbReference type="AlphaFoldDB" id="A0A2R5EJM9"/>
<dbReference type="Pfam" id="PF01156">
    <property type="entry name" value="IU_nuc_hydro"/>
    <property type="match status" value="1"/>
</dbReference>
<dbReference type="Proteomes" id="UP000245202">
    <property type="component" value="Unassembled WGS sequence"/>
</dbReference>
<feature type="domain" description="Inosine/uridine-preferring nucleoside hydrolase" evidence="1">
    <location>
        <begin position="7"/>
        <end position="227"/>
    </location>
</feature>
<gene>
    <name evidence="2" type="ORF">PAT3040_00314</name>
</gene>